<name>A0A4V2QBS6_9FIRM</name>
<dbReference type="InterPro" id="IPR036526">
    <property type="entry name" value="C-N_Hydrolase_sf"/>
</dbReference>
<dbReference type="RefSeq" id="WP_031390794.1">
    <property type="nucleotide sequence ID" value="NZ_JPNB01000001.1"/>
</dbReference>
<dbReference type="InterPro" id="IPR003010">
    <property type="entry name" value="C-N_Hydrolase"/>
</dbReference>
<accession>A0A4V2QBS6</accession>
<dbReference type="GO" id="GO:0016787">
    <property type="term" value="F:hydrolase activity"/>
    <property type="evidence" value="ECO:0007669"/>
    <property type="project" value="UniProtKB-KW"/>
</dbReference>
<dbReference type="Gene3D" id="3.60.110.10">
    <property type="entry name" value="Carbon-nitrogen hydrolase"/>
    <property type="match status" value="1"/>
</dbReference>
<dbReference type="EMBL" id="SLUO01000008">
    <property type="protein sequence ID" value="TCL57602.1"/>
    <property type="molecule type" value="Genomic_DNA"/>
</dbReference>
<comment type="caution">
    <text evidence="3">The sequence shown here is derived from an EMBL/GenBank/DDBJ whole genome shotgun (WGS) entry which is preliminary data.</text>
</comment>
<dbReference type="AlphaFoldDB" id="A0A4V2QBS6"/>
<protein>
    <submittedName>
        <fullName evidence="3">Putative amidohydrolase</fullName>
    </submittedName>
</protein>
<dbReference type="PANTHER" id="PTHR23088:SF27">
    <property type="entry name" value="DEAMINATED GLUTATHIONE AMIDASE"/>
    <property type="match status" value="1"/>
</dbReference>
<sequence>MKIALCQLNIEFEKIEENLKNAEQLLLKAKREEAELALFPEMSFTGFSMNVNKVYEYKKVIFDSVRSYAENYQINVGFGWVGKHDSKGENHYSIMSPEGEIVHDYVKIHPFSYSNENLYYIGGEHIKVGKVNDIFLATFICYDLRFPELFQYASNSAHFIVVPANWPKERREHWLTLLRARAIENQVYMIGVNCIGIQNNTVYSGDSVIFGPDGQALTCLSSGDGVFIYEIQDDVSVYRDKFPIKRDRRNDLYCRLLSEKIT</sequence>
<evidence type="ECO:0000313" key="4">
    <source>
        <dbReference type="Proteomes" id="UP000295718"/>
    </source>
</evidence>
<organism evidence="3 4">
    <name type="scientific">Kineothrix alysoides</name>
    <dbReference type="NCBI Taxonomy" id="1469948"/>
    <lineage>
        <taxon>Bacteria</taxon>
        <taxon>Bacillati</taxon>
        <taxon>Bacillota</taxon>
        <taxon>Clostridia</taxon>
        <taxon>Lachnospirales</taxon>
        <taxon>Lachnospiraceae</taxon>
        <taxon>Kineothrix</taxon>
    </lineage>
</organism>
<dbReference type="OrthoDB" id="9811121at2"/>
<evidence type="ECO:0000259" key="2">
    <source>
        <dbReference type="PROSITE" id="PS50263"/>
    </source>
</evidence>
<keyword evidence="4" id="KW-1185">Reference proteome</keyword>
<evidence type="ECO:0000313" key="3">
    <source>
        <dbReference type="EMBL" id="TCL57602.1"/>
    </source>
</evidence>
<dbReference type="SUPFAM" id="SSF56317">
    <property type="entry name" value="Carbon-nitrogen hydrolase"/>
    <property type="match status" value="1"/>
</dbReference>
<proteinExistence type="inferred from homology"/>
<dbReference type="PANTHER" id="PTHR23088">
    <property type="entry name" value="NITRILASE-RELATED"/>
    <property type="match status" value="1"/>
</dbReference>
<dbReference type="Proteomes" id="UP000295718">
    <property type="component" value="Unassembled WGS sequence"/>
</dbReference>
<keyword evidence="3" id="KW-0378">Hydrolase</keyword>
<evidence type="ECO:0000256" key="1">
    <source>
        <dbReference type="ARBA" id="ARBA00010613"/>
    </source>
</evidence>
<feature type="domain" description="CN hydrolase" evidence="2">
    <location>
        <begin position="1"/>
        <end position="233"/>
    </location>
</feature>
<comment type="similarity">
    <text evidence="1">Belongs to the carbon-nitrogen hydrolase superfamily. NIT1/NIT2 family.</text>
</comment>
<dbReference type="Pfam" id="PF00795">
    <property type="entry name" value="CN_hydrolase"/>
    <property type="match status" value="1"/>
</dbReference>
<dbReference type="STRING" id="1469948.GCA_000732725_02105"/>
<dbReference type="PROSITE" id="PS50263">
    <property type="entry name" value="CN_HYDROLASE"/>
    <property type="match status" value="1"/>
</dbReference>
<gene>
    <name evidence="3" type="ORF">EDD76_108137</name>
</gene>
<reference evidence="3 4" key="1">
    <citation type="submission" date="2019-03" db="EMBL/GenBank/DDBJ databases">
        <title>Genomic Encyclopedia of Type Strains, Phase IV (KMG-IV): sequencing the most valuable type-strain genomes for metagenomic binning, comparative biology and taxonomic classification.</title>
        <authorList>
            <person name="Goeker M."/>
        </authorList>
    </citation>
    <scope>NUCLEOTIDE SEQUENCE [LARGE SCALE GENOMIC DNA]</scope>
    <source>
        <strain evidence="3 4">DSM 100556</strain>
    </source>
</reference>